<dbReference type="GO" id="GO:0008864">
    <property type="term" value="F:formyltetrahydrofolate deformylase activity"/>
    <property type="evidence" value="ECO:0007669"/>
    <property type="project" value="UniProtKB-UniRule"/>
</dbReference>
<comment type="pathway">
    <text evidence="3">Purine metabolism; IMP biosynthesis via de novo pathway; formate from 10-formyl-5,6,7,8-tetrahydrofolate: step 1/1.</text>
</comment>
<organism evidence="6 7">
    <name type="scientific">Algisphaera agarilytica</name>
    <dbReference type="NCBI Taxonomy" id="1385975"/>
    <lineage>
        <taxon>Bacteria</taxon>
        <taxon>Pseudomonadati</taxon>
        <taxon>Planctomycetota</taxon>
        <taxon>Phycisphaerae</taxon>
        <taxon>Phycisphaerales</taxon>
        <taxon>Phycisphaeraceae</taxon>
        <taxon>Algisphaera</taxon>
    </lineage>
</organism>
<dbReference type="Proteomes" id="UP000541810">
    <property type="component" value="Unassembled WGS sequence"/>
</dbReference>
<comment type="caution">
    <text evidence="6">The sequence shown here is derived from an EMBL/GenBank/DDBJ whole genome shotgun (WGS) entry which is preliminary data.</text>
</comment>
<evidence type="ECO:0000256" key="1">
    <source>
        <dbReference type="ARBA" id="ARBA00022563"/>
    </source>
</evidence>
<name>A0A7X0H5J1_9BACT</name>
<dbReference type="HAMAP" id="MF_01927">
    <property type="entry name" value="PurU"/>
    <property type="match status" value="1"/>
</dbReference>
<dbReference type="EC" id="3.5.1.10" evidence="3 4"/>
<feature type="active site" evidence="3">
    <location>
        <position position="232"/>
    </location>
</feature>
<keyword evidence="3" id="KW-0658">Purine biosynthesis</keyword>
<dbReference type="InterPro" id="IPR002376">
    <property type="entry name" value="Formyl_transf_N"/>
</dbReference>
<evidence type="ECO:0000313" key="7">
    <source>
        <dbReference type="Proteomes" id="UP000541810"/>
    </source>
</evidence>
<feature type="domain" description="ACT" evidence="5">
    <location>
        <begin position="10"/>
        <end position="90"/>
    </location>
</feature>
<dbReference type="Gene3D" id="3.40.50.170">
    <property type="entry name" value="Formyl transferase, N-terminal domain"/>
    <property type="match status" value="1"/>
</dbReference>
<keyword evidence="7" id="KW-1185">Reference proteome</keyword>
<keyword evidence="2 3" id="KW-0378">Hydrolase</keyword>
<evidence type="ECO:0000313" key="6">
    <source>
        <dbReference type="EMBL" id="MBB6429650.1"/>
    </source>
</evidence>
<dbReference type="InterPro" id="IPR002912">
    <property type="entry name" value="ACT_dom"/>
</dbReference>
<dbReference type="Gene3D" id="3.30.70.260">
    <property type="match status" value="1"/>
</dbReference>
<accession>A0A7X0H5J1</accession>
<dbReference type="PANTHER" id="PTHR42706">
    <property type="entry name" value="FORMYLTETRAHYDROFOLATE DEFORMYLASE"/>
    <property type="match status" value="1"/>
</dbReference>
<dbReference type="AlphaFoldDB" id="A0A7X0H5J1"/>
<evidence type="ECO:0000256" key="3">
    <source>
        <dbReference type="HAMAP-Rule" id="MF_01927"/>
    </source>
</evidence>
<dbReference type="PIRSF" id="PIRSF036480">
    <property type="entry name" value="FormyFH4_hydr"/>
    <property type="match status" value="1"/>
</dbReference>
<dbReference type="PRINTS" id="PR01575">
    <property type="entry name" value="FFH4HYDRLASE"/>
</dbReference>
<gene>
    <name evidence="3" type="primary">purU</name>
    <name evidence="6" type="ORF">HNQ40_001456</name>
</gene>
<evidence type="ECO:0000259" key="5">
    <source>
        <dbReference type="PROSITE" id="PS51671"/>
    </source>
</evidence>
<protein>
    <recommendedName>
        <fullName evidence="3 4">Formyltetrahydrofolate deformylase</fullName>
        <ecNumber evidence="3 4">3.5.1.10</ecNumber>
    </recommendedName>
    <alternativeName>
        <fullName evidence="3">Formyl-FH(4) hydrolase</fullName>
    </alternativeName>
</protein>
<comment type="similarity">
    <text evidence="3">Belongs to the PurU family.</text>
</comment>
<dbReference type="InterPro" id="IPR044074">
    <property type="entry name" value="PurU_ACT"/>
</dbReference>
<dbReference type="InterPro" id="IPR004810">
    <property type="entry name" value="PurU"/>
</dbReference>
<dbReference type="CDD" id="cd04875">
    <property type="entry name" value="ACT_F4HF-DF"/>
    <property type="match status" value="1"/>
</dbReference>
<dbReference type="NCBIfam" id="TIGR00655">
    <property type="entry name" value="PurU"/>
    <property type="match status" value="1"/>
</dbReference>
<dbReference type="InterPro" id="IPR036477">
    <property type="entry name" value="Formyl_transf_N_sf"/>
</dbReference>
<dbReference type="CDD" id="cd08648">
    <property type="entry name" value="FMT_core_Formyl-FH4-Hydrolase_C"/>
    <property type="match status" value="1"/>
</dbReference>
<evidence type="ECO:0000256" key="2">
    <source>
        <dbReference type="ARBA" id="ARBA00022801"/>
    </source>
</evidence>
<dbReference type="InterPro" id="IPR045865">
    <property type="entry name" value="ACT-like_dom_sf"/>
</dbReference>
<comment type="function">
    <text evidence="3">Catalyzes the hydrolysis of 10-formyltetrahydrofolate (formyl-FH4) to formate and tetrahydrofolate (FH4).</text>
</comment>
<evidence type="ECO:0000256" key="4">
    <source>
        <dbReference type="NCBIfam" id="TIGR00655"/>
    </source>
</evidence>
<dbReference type="InterPro" id="IPR041729">
    <property type="entry name" value="Formyl-FH4-Hydrolase_C"/>
</dbReference>
<keyword evidence="1 3" id="KW-0554">One-carbon metabolism</keyword>
<dbReference type="UniPathway" id="UPA00074">
    <property type="reaction ID" value="UER00170"/>
</dbReference>
<dbReference type="PANTHER" id="PTHR42706:SF1">
    <property type="entry name" value="FORMYLTETRAHYDROFOLATE DEFORMYLASE 2, MITOCHONDRIAL"/>
    <property type="match status" value="1"/>
</dbReference>
<dbReference type="PROSITE" id="PS51671">
    <property type="entry name" value="ACT"/>
    <property type="match status" value="1"/>
</dbReference>
<comment type="catalytic activity">
    <reaction evidence="3">
        <text>(6R)-10-formyltetrahydrofolate + H2O = (6S)-5,6,7,8-tetrahydrofolate + formate + H(+)</text>
        <dbReference type="Rhea" id="RHEA:19833"/>
        <dbReference type="ChEBI" id="CHEBI:15377"/>
        <dbReference type="ChEBI" id="CHEBI:15378"/>
        <dbReference type="ChEBI" id="CHEBI:15740"/>
        <dbReference type="ChEBI" id="CHEBI:57453"/>
        <dbReference type="ChEBI" id="CHEBI:195366"/>
        <dbReference type="EC" id="3.5.1.10"/>
    </reaction>
</comment>
<dbReference type="EMBL" id="JACHGY010000001">
    <property type="protein sequence ID" value="MBB6429650.1"/>
    <property type="molecule type" value="Genomic_DNA"/>
</dbReference>
<sequence>MTAAQRPRYTLTLSCPDQVGIVAAVSSFTASFNGWIVEAAQHADSETGLFFMRQEIYVDSVPFGINELRKRFTPIAEQFGMIWKIRDPDVPHRVVLMCSKQDHCITDLLHRWSTGDLKFHLCGVISNHNDLRSLTEYYGAPYHHVPVDPKNKTPAFTRVESLCEEMDAETVVLARYMQIMPPHLCEKYDGRMINIHHSFLPAFIGAKPYHQAFERGVKLIGATCHYVTPDLDAGPIIEQDVARVTHAQDPAEMVRRGQDVERLVLTHGLRMHLEDRVLRYGNKTVVFA</sequence>
<dbReference type="GO" id="GO:0006730">
    <property type="term" value="P:one-carbon metabolic process"/>
    <property type="evidence" value="ECO:0007669"/>
    <property type="project" value="UniProtKB-KW"/>
</dbReference>
<dbReference type="NCBIfam" id="NF004684">
    <property type="entry name" value="PRK06027.1"/>
    <property type="match status" value="1"/>
</dbReference>
<dbReference type="SUPFAM" id="SSF53328">
    <property type="entry name" value="Formyltransferase"/>
    <property type="match status" value="1"/>
</dbReference>
<dbReference type="RefSeq" id="WP_184677221.1">
    <property type="nucleotide sequence ID" value="NZ_JACHGY010000001.1"/>
</dbReference>
<proteinExistence type="inferred from homology"/>
<dbReference type="SUPFAM" id="SSF55021">
    <property type="entry name" value="ACT-like"/>
    <property type="match status" value="1"/>
</dbReference>
<dbReference type="GO" id="GO:0006189">
    <property type="term" value="P:'de novo' IMP biosynthetic process"/>
    <property type="evidence" value="ECO:0007669"/>
    <property type="project" value="UniProtKB-UniRule"/>
</dbReference>
<dbReference type="Pfam" id="PF00551">
    <property type="entry name" value="Formyl_trans_N"/>
    <property type="match status" value="1"/>
</dbReference>
<reference evidence="6 7" key="1">
    <citation type="submission" date="2020-08" db="EMBL/GenBank/DDBJ databases">
        <title>Genomic Encyclopedia of Type Strains, Phase IV (KMG-IV): sequencing the most valuable type-strain genomes for metagenomic binning, comparative biology and taxonomic classification.</title>
        <authorList>
            <person name="Goeker M."/>
        </authorList>
    </citation>
    <scope>NUCLEOTIDE SEQUENCE [LARGE SCALE GENOMIC DNA]</scope>
    <source>
        <strain evidence="6 7">DSM 103725</strain>
    </source>
</reference>